<evidence type="ECO:0000313" key="2">
    <source>
        <dbReference type="EMBL" id="EFX03665.1"/>
    </source>
</evidence>
<keyword evidence="2" id="KW-0489">Methyltransferase</keyword>
<dbReference type="Proteomes" id="UP000007796">
    <property type="component" value="Unassembled WGS sequence"/>
</dbReference>
<dbReference type="SUPFAM" id="SSF53335">
    <property type="entry name" value="S-adenosyl-L-methionine-dependent methyltransferases"/>
    <property type="match status" value="1"/>
</dbReference>
<dbReference type="EMBL" id="GL629765">
    <property type="protein sequence ID" value="EFX03665.1"/>
    <property type="molecule type" value="Genomic_DNA"/>
</dbReference>
<gene>
    <name evidence="2" type="ORF">CMQ_593</name>
</gene>
<dbReference type="CDD" id="cd02440">
    <property type="entry name" value="AdoMet_MTases"/>
    <property type="match status" value="1"/>
</dbReference>
<name>F0XFI5_GROCL</name>
<dbReference type="GO" id="GO:0032259">
    <property type="term" value="P:methylation"/>
    <property type="evidence" value="ECO:0007669"/>
    <property type="project" value="UniProtKB-KW"/>
</dbReference>
<dbReference type="GeneID" id="25979306"/>
<dbReference type="GO" id="GO:0008168">
    <property type="term" value="F:methyltransferase activity"/>
    <property type="evidence" value="ECO:0007669"/>
    <property type="project" value="UniProtKB-KW"/>
</dbReference>
<dbReference type="AlphaFoldDB" id="F0XFI5"/>
<dbReference type="PANTHER" id="PTHR43591">
    <property type="entry name" value="METHYLTRANSFERASE"/>
    <property type="match status" value="1"/>
</dbReference>
<reference evidence="2 3" key="1">
    <citation type="journal article" date="2011" name="Proc. Natl. Acad. Sci. U.S.A.">
        <title>Genome and transcriptome analyses of the mountain pine beetle-fungal symbiont Grosmannia clavigera, a lodgepole pine pathogen.</title>
        <authorList>
            <person name="DiGuistini S."/>
            <person name="Wang Y."/>
            <person name="Liao N.Y."/>
            <person name="Taylor G."/>
            <person name="Tanguay P."/>
            <person name="Feau N."/>
            <person name="Henrissat B."/>
            <person name="Chan S.K."/>
            <person name="Hesse-Orce U."/>
            <person name="Alamouti S.M."/>
            <person name="Tsui C.K.M."/>
            <person name="Docking R.T."/>
            <person name="Levasseur A."/>
            <person name="Haridas S."/>
            <person name="Robertson G."/>
            <person name="Birol I."/>
            <person name="Holt R.A."/>
            <person name="Marra M.A."/>
            <person name="Hamelin R.C."/>
            <person name="Hirst M."/>
            <person name="Jones S.J.M."/>
            <person name="Bohlmann J."/>
            <person name="Breuil C."/>
        </authorList>
    </citation>
    <scope>NUCLEOTIDE SEQUENCE [LARGE SCALE GENOMIC DNA]</scope>
    <source>
        <strain evidence="3">kw1407 / UAMH 11150</strain>
    </source>
</reference>
<dbReference type="PANTHER" id="PTHR43591:SF10">
    <property type="entry name" value="ABC TRANSMEMBRANE TYPE-1 DOMAIN-CONTAINING PROTEIN-RELATED"/>
    <property type="match status" value="1"/>
</dbReference>
<dbReference type="InterPro" id="IPR029063">
    <property type="entry name" value="SAM-dependent_MTases_sf"/>
</dbReference>
<evidence type="ECO:0000256" key="1">
    <source>
        <dbReference type="ARBA" id="ARBA00038158"/>
    </source>
</evidence>
<sequence length="342" mass="39034">MADLDDSSDFIEPASDNVSLRTEELATVTSDYEPTLNESLVGSLTSSVYAHVYENGRRYHMYKQGLYPLPNDDGEYGRESIRHALFLDLLSGRLHLAPIGDSPQKIMDIGTGFGDWSIEMGDKYPSARVIGLDLSPIQPVWVPPNVEFVVEDAEEDQWIHGNDFDFIHFRVAAVVLKDPIRVAATAFDNLKPGGWIEFQEILPRVGCNDSTMPDDYAMQRYYHTVCDIMARKYGWDAFVAERLPVELERIGFVNIQRKVYHVPIGFWPKDKKRMHHAFLYREVVNDTMPALRAKPLVGNDVGLTPDEIDSLFADTRAALCLKRVHAYVPFHFVWAQKPQRMR</sequence>
<comment type="similarity">
    <text evidence="1">Belongs to the methyltransferase superfamily. LaeA methyltransferase family.</text>
</comment>
<dbReference type="Gene3D" id="3.40.50.150">
    <property type="entry name" value="Vaccinia Virus protein VP39"/>
    <property type="match status" value="1"/>
</dbReference>
<proteinExistence type="inferred from homology"/>
<dbReference type="OrthoDB" id="2013972at2759"/>
<protein>
    <submittedName>
        <fullName evidence="2">Methyltransferase type 12</fullName>
    </submittedName>
</protein>
<dbReference type="RefSeq" id="XP_014173147.1">
    <property type="nucleotide sequence ID" value="XM_014317672.1"/>
</dbReference>
<keyword evidence="3" id="KW-1185">Reference proteome</keyword>
<accession>F0XFI5</accession>
<dbReference type="InParanoid" id="F0XFI5"/>
<dbReference type="HOGENOM" id="CLU_010595_7_1_1"/>
<organism evidence="3">
    <name type="scientific">Grosmannia clavigera (strain kw1407 / UAMH 11150)</name>
    <name type="common">Blue stain fungus</name>
    <name type="synonym">Graphiocladiella clavigera</name>
    <dbReference type="NCBI Taxonomy" id="655863"/>
    <lineage>
        <taxon>Eukaryota</taxon>
        <taxon>Fungi</taxon>
        <taxon>Dikarya</taxon>
        <taxon>Ascomycota</taxon>
        <taxon>Pezizomycotina</taxon>
        <taxon>Sordariomycetes</taxon>
        <taxon>Sordariomycetidae</taxon>
        <taxon>Ophiostomatales</taxon>
        <taxon>Ophiostomataceae</taxon>
        <taxon>Leptographium</taxon>
    </lineage>
</organism>
<dbReference type="Pfam" id="PF13489">
    <property type="entry name" value="Methyltransf_23"/>
    <property type="match status" value="1"/>
</dbReference>
<dbReference type="eggNOG" id="ENOG502S6PS">
    <property type="taxonomic scope" value="Eukaryota"/>
</dbReference>
<keyword evidence="2" id="KW-0808">Transferase</keyword>
<evidence type="ECO:0000313" key="3">
    <source>
        <dbReference type="Proteomes" id="UP000007796"/>
    </source>
</evidence>